<proteinExistence type="predicted"/>
<sequence length="108" mass="11887">MTKELVLKKPIMAHNEKLHVLELREPSYDEIEATGFPFTVSAEGAVKLDSSVALKYLPLLDGIPRSSAAQLTKLDIFKGCMLILNFFTQSETEETSEAGSTTQHTTGE</sequence>
<reference evidence="1" key="1">
    <citation type="submission" date="2014-06" db="EMBL/GenBank/DDBJ databases">
        <authorList>
            <person name="Urmite Genomes Urmite Genomes"/>
        </authorList>
    </citation>
    <scope>NUCLEOTIDE SEQUENCE</scope>
</reference>
<evidence type="ECO:0000313" key="1">
    <source>
        <dbReference type="EMBL" id="CDZ82760.1"/>
    </source>
</evidence>
<accession>A0A078L7Q4</accession>
<organism evidence="1">
    <name type="scientific">Citrobacter koseri</name>
    <name type="common">Citrobacter diversus</name>
    <dbReference type="NCBI Taxonomy" id="545"/>
    <lineage>
        <taxon>Bacteria</taxon>
        <taxon>Pseudomonadati</taxon>
        <taxon>Pseudomonadota</taxon>
        <taxon>Gammaproteobacteria</taxon>
        <taxon>Enterobacterales</taxon>
        <taxon>Enterobacteriaceae</taxon>
        <taxon>Citrobacter</taxon>
    </lineage>
</organism>
<evidence type="ECO:0008006" key="2">
    <source>
        <dbReference type="Google" id="ProtNLM"/>
    </source>
</evidence>
<protein>
    <recommendedName>
        <fullName evidence="2">Phage tail assembly protein</fullName>
    </recommendedName>
</protein>
<dbReference type="EMBL" id="LK931336">
    <property type="protein sequence ID" value="CDZ82760.1"/>
    <property type="molecule type" value="Genomic_DNA"/>
</dbReference>
<dbReference type="AlphaFoldDB" id="A0A078L7Q4"/>
<dbReference type="PATRIC" id="fig|545.12.peg.848"/>
<name>A0A078L7Q4_CITKO</name>
<gene>
    <name evidence="1" type="ORF">BN1086_00847</name>
</gene>